<dbReference type="PROSITE" id="PS00070">
    <property type="entry name" value="ALDEHYDE_DEHYDR_CYS"/>
    <property type="match status" value="1"/>
</dbReference>
<dbReference type="InterPro" id="IPR016160">
    <property type="entry name" value="Ald_DH_CS_CYS"/>
</dbReference>
<gene>
    <name evidence="4" type="primary">gabD</name>
    <name evidence="4" type="ORF">N781_15925</name>
</gene>
<dbReference type="FunFam" id="3.40.605.10:FF:000005">
    <property type="entry name" value="Succinate-semialdehyde dehydrogenase I"/>
    <property type="match status" value="1"/>
</dbReference>
<dbReference type="Pfam" id="PF00171">
    <property type="entry name" value="Aldedh"/>
    <property type="match status" value="1"/>
</dbReference>
<dbReference type="FunFam" id="3.40.605.10:FF:000026">
    <property type="entry name" value="Aldehyde dehydrogenase, putative"/>
    <property type="match status" value="1"/>
</dbReference>
<dbReference type="AlphaFoldDB" id="A0A0A5G984"/>
<evidence type="ECO:0000313" key="5">
    <source>
        <dbReference type="Proteomes" id="UP000030528"/>
    </source>
</evidence>
<protein>
    <submittedName>
        <fullName evidence="4">Succinate-semialdehyde dehdyrogenase</fullName>
        <ecNumber evidence="4">1.2.1.16</ecNumber>
    </submittedName>
</protein>
<dbReference type="GO" id="GO:0004777">
    <property type="term" value="F:succinate-semialdehyde dehydrogenase (NAD+) activity"/>
    <property type="evidence" value="ECO:0007669"/>
    <property type="project" value="TreeGrafter"/>
</dbReference>
<dbReference type="SUPFAM" id="SSF53720">
    <property type="entry name" value="ALDH-like"/>
    <property type="match status" value="1"/>
</dbReference>
<dbReference type="EMBL" id="AVPE01000020">
    <property type="protein sequence ID" value="KGX89716.1"/>
    <property type="molecule type" value="Genomic_DNA"/>
</dbReference>
<feature type="domain" description="Aldehyde dehydrogenase" evidence="3">
    <location>
        <begin position="19"/>
        <end position="475"/>
    </location>
</feature>
<proteinExistence type="inferred from homology"/>
<dbReference type="eggNOG" id="COG1012">
    <property type="taxonomic scope" value="Bacteria"/>
</dbReference>
<dbReference type="PANTHER" id="PTHR43353:SF5">
    <property type="entry name" value="SUCCINATE-SEMIALDEHYDE DEHYDROGENASE, MITOCHONDRIAL"/>
    <property type="match status" value="1"/>
</dbReference>
<evidence type="ECO:0000256" key="1">
    <source>
        <dbReference type="ARBA" id="ARBA00009986"/>
    </source>
</evidence>
<dbReference type="PANTHER" id="PTHR43353">
    <property type="entry name" value="SUCCINATE-SEMIALDEHYDE DEHYDROGENASE, MITOCHONDRIAL"/>
    <property type="match status" value="1"/>
</dbReference>
<dbReference type="InterPro" id="IPR016163">
    <property type="entry name" value="Ald_DH_C"/>
</dbReference>
<dbReference type="CDD" id="cd07103">
    <property type="entry name" value="ALDH_F5_SSADH_GabD"/>
    <property type="match status" value="1"/>
</dbReference>
<reference evidence="4 5" key="1">
    <citation type="submission" date="2013-08" db="EMBL/GenBank/DDBJ databases">
        <authorList>
            <person name="Huang J."/>
            <person name="Wang G."/>
        </authorList>
    </citation>
    <scope>NUCLEOTIDE SEQUENCE [LARGE SCALE GENOMIC DNA]</scope>
    <source>
        <strain evidence="4 5">JSM 076056</strain>
    </source>
</reference>
<dbReference type="InterPro" id="IPR016162">
    <property type="entry name" value="Ald_DH_N"/>
</dbReference>
<comment type="similarity">
    <text evidence="1">Belongs to the aldehyde dehydrogenase family.</text>
</comment>
<evidence type="ECO:0000256" key="2">
    <source>
        <dbReference type="ARBA" id="ARBA00023002"/>
    </source>
</evidence>
<dbReference type="GO" id="GO:0009450">
    <property type="term" value="P:gamma-aminobutyric acid catabolic process"/>
    <property type="evidence" value="ECO:0007669"/>
    <property type="project" value="TreeGrafter"/>
</dbReference>
<dbReference type="InterPro" id="IPR015590">
    <property type="entry name" value="Aldehyde_DH_dom"/>
</dbReference>
<comment type="caution">
    <text evidence="4">The sequence shown here is derived from an EMBL/GenBank/DDBJ whole genome shotgun (WGS) entry which is preliminary data.</text>
</comment>
<dbReference type="InterPro" id="IPR050740">
    <property type="entry name" value="Aldehyde_DH_Superfamily"/>
</dbReference>
<keyword evidence="2 4" id="KW-0560">Oxidoreductase</keyword>
<dbReference type="Gene3D" id="3.40.605.10">
    <property type="entry name" value="Aldehyde Dehydrogenase, Chain A, domain 1"/>
    <property type="match status" value="1"/>
</dbReference>
<sequence length="480" mass="52248">MTQSIRSLYIDGAWHSAISDVKIAVINPATLQPIMRVSFGGTEETKEAIQAAKAAFPSWSSLSPRERANYLYRARDILLDKVDFIGRLITKEQGKPLAEAKGEVKGAASFLEWYAEEATRLYGEHIPSSNPAKRLSVIPQPIGVIGAITPWNFPASMITRKIAPALAAGCTVVLKPAPETPLTAIELMKVFHQAGLPKGVVNLVTGDAEKIGAALLESEDVRLLTFTGSTEVGKHLIRGSADTVKKLSLELGGHAPILVFQSADLEKAVNLTIASKFRNSGQTCICANRVFVERKVLNEFQELLVQKVKELKLGDGLESSTTLGPLINGRAYDKVTHHVEEAVSKGATVLYRGDEKDEQLAGYFHPPVVLTSIKEEMLIMNEETFGPVLPIIPFDEEREAIDRANDSPYGLAAYVFTKDLNQSISVSEQLHYGIIGINDVFPATPEAPFGGVKQSGFGKEGGHQGIHEFLDWKYISTSLS</sequence>
<dbReference type="STRING" id="1385510.GCA_000425205_02244"/>
<keyword evidence="5" id="KW-1185">Reference proteome</keyword>
<organism evidence="4 5">
    <name type="scientific">Pontibacillus halophilus JSM 076056 = DSM 19796</name>
    <dbReference type="NCBI Taxonomy" id="1385510"/>
    <lineage>
        <taxon>Bacteria</taxon>
        <taxon>Bacillati</taxon>
        <taxon>Bacillota</taxon>
        <taxon>Bacilli</taxon>
        <taxon>Bacillales</taxon>
        <taxon>Bacillaceae</taxon>
        <taxon>Pontibacillus</taxon>
    </lineage>
</organism>
<evidence type="ECO:0000313" key="4">
    <source>
        <dbReference type="EMBL" id="KGX89716.1"/>
    </source>
</evidence>
<name>A0A0A5G984_9BACI</name>
<accession>A0A0A5G984</accession>
<dbReference type="Gene3D" id="3.40.309.10">
    <property type="entry name" value="Aldehyde Dehydrogenase, Chain A, domain 2"/>
    <property type="match status" value="1"/>
</dbReference>
<dbReference type="EC" id="1.2.1.16" evidence="4"/>
<dbReference type="FunFam" id="3.40.309.10:FF:000004">
    <property type="entry name" value="Succinate-semialdehyde dehydrogenase I"/>
    <property type="match status" value="1"/>
</dbReference>
<dbReference type="InterPro" id="IPR016161">
    <property type="entry name" value="Ald_DH/histidinol_DH"/>
</dbReference>
<evidence type="ECO:0000259" key="3">
    <source>
        <dbReference type="Pfam" id="PF00171"/>
    </source>
</evidence>
<dbReference type="Proteomes" id="UP000030528">
    <property type="component" value="Unassembled WGS sequence"/>
</dbReference>